<comment type="similarity">
    <text evidence="2 7">Belongs to the enoyl-CoA hydratase/isomerase family.</text>
</comment>
<dbReference type="CDD" id="cd06558">
    <property type="entry name" value="crotonase-like"/>
    <property type="match status" value="1"/>
</dbReference>
<evidence type="ECO:0000256" key="4">
    <source>
        <dbReference type="ARBA" id="ARBA00023239"/>
    </source>
</evidence>
<dbReference type="GO" id="GO:0006635">
    <property type="term" value="P:fatty acid beta-oxidation"/>
    <property type="evidence" value="ECO:0007669"/>
    <property type="project" value="TreeGrafter"/>
</dbReference>
<comment type="catalytic activity">
    <reaction evidence="5">
        <text>a short-chain (3S)-3-hydroxyacyl-CoA = a short-chain (2E)-enoyl-CoA + H2O</text>
        <dbReference type="Rhea" id="RHEA:52664"/>
        <dbReference type="ChEBI" id="CHEBI:15377"/>
        <dbReference type="ChEBI" id="CHEBI:87488"/>
        <dbReference type="ChEBI" id="CHEBI:136760"/>
        <dbReference type="EC" id="4.2.1.150"/>
    </reaction>
</comment>
<dbReference type="AlphaFoldDB" id="A0A7G6DZ65"/>
<comment type="subunit">
    <text evidence="3">Homotetramer.</text>
</comment>
<dbReference type="InterPro" id="IPR018376">
    <property type="entry name" value="Enoyl-CoA_hyd/isom_CS"/>
</dbReference>
<dbReference type="Gene3D" id="1.10.12.10">
    <property type="entry name" value="Lyase 2-enoyl-coa Hydratase, Chain A, domain 2"/>
    <property type="match status" value="1"/>
</dbReference>
<evidence type="ECO:0000256" key="7">
    <source>
        <dbReference type="RuleBase" id="RU003707"/>
    </source>
</evidence>
<dbReference type="SUPFAM" id="SSF52096">
    <property type="entry name" value="ClpP/crotonase"/>
    <property type="match status" value="1"/>
</dbReference>
<dbReference type="InterPro" id="IPR014748">
    <property type="entry name" value="Enoyl-CoA_hydra_C"/>
</dbReference>
<dbReference type="GO" id="GO:0018812">
    <property type="term" value="F:3-hydroxyacyl-CoA dehydratase activity"/>
    <property type="evidence" value="ECO:0007669"/>
    <property type="project" value="UniProtKB-EC"/>
</dbReference>
<dbReference type="Pfam" id="PF00378">
    <property type="entry name" value="ECH_1"/>
    <property type="match status" value="1"/>
</dbReference>
<reference evidence="8 9" key="1">
    <citation type="journal article" date="2019" name="Front. Microbiol.">
        <title>Thermoanaerosceptrum fracticalcis gen. nov. sp. nov., a Novel Fumarate-Fermenting Microorganism From a Deep Fractured Carbonate Aquifer of the US Great Basin.</title>
        <authorList>
            <person name="Hamilton-Brehm S.D."/>
            <person name="Stewart L.E."/>
            <person name="Zavarin M."/>
            <person name="Caldwell M."/>
            <person name="Lawson P.A."/>
            <person name="Onstott T.C."/>
            <person name="Grzymski J."/>
            <person name="Neveux I."/>
            <person name="Lollar B.S."/>
            <person name="Russell C.E."/>
            <person name="Moser D.P."/>
        </authorList>
    </citation>
    <scope>NUCLEOTIDE SEQUENCE [LARGE SCALE GENOMIC DNA]</scope>
    <source>
        <strain evidence="8 9">DRI-13</strain>
    </source>
</reference>
<protein>
    <recommendedName>
        <fullName evidence="6">short-chain-enoyl-CoA hydratase</fullName>
        <ecNumber evidence="6">4.2.1.150</ecNumber>
    </recommendedName>
</protein>
<organism evidence="8 9">
    <name type="scientific">Thermanaerosceptrum fracticalcis</name>
    <dbReference type="NCBI Taxonomy" id="1712410"/>
    <lineage>
        <taxon>Bacteria</taxon>
        <taxon>Bacillati</taxon>
        <taxon>Bacillota</taxon>
        <taxon>Clostridia</taxon>
        <taxon>Eubacteriales</taxon>
        <taxon>Peptococcaceae</taxon>
        <taxon>Thermanaerosceptrum</taxon>
    </lineage>
</organism>
<dbReference type="PROSITE" id="PS00166">
    <property type="entry name" value="ENOYL_COA_HYDRATASE"/>
    <property type="match status" value="1"/>
</dbReference>
<dbReference type="InterPro" id="IPR001753">
    <property type="entry name" value="Enoyl-CoA_hydra/iso"/>
</dbReference>
<evidence type="ECO:0000256" key="5">
    <source>
        <dbReference type="ARBA" id="ARBA00050624"/>
    </source>
</evidence>
<keyword evidence="4" id="KW-0456">Lyase</keyword>
<evidence type="ECO:0000256" key="2">
    <source>
        <dbReference type="ARBA" id="ARBA00005254"/>
    </source>
</evidence>
<dbReference type="EMBL" id="CP045798">
    <property type="protein sequence ID" value="QNB45119.1"/>
    <property type="molecule type" value="Genomic_DNA"/>
</dbReference>
<dbReference type="KEGG" id="tfr:BR63_01555"/>
<dbReference type="OrthoDB" id="9775794at2"/>
<dbReference type="FunFam" id="1.10.12.10:FF:000001">
    <property type="entry name" value="Probable enoyl-CoA hydratase, mitochondrial"/>
    <property type="match status" value="1"/>
</dbReference>
<evidence type="ECO:0000313" key="8">
    <source>
        <dbReference type="EMBL" id="QNB45119.1"/>
    </source>
</evidence>
<evidence type="ECO:0000256" key="3">
    <source>
        <dbReference type="ARBA" id="ARBA00011881"/>
    </source>
</evidence>
<dbReference type="Gene3D" id="3.90.226.10">
    <property type="entry name" value="2-enoyl-CoA Hydratase, Chain A, domain 1"/>
    <property type="match status" value="1"/>
</dbReference>
<evidence type="ECO:0000256" key="6">
    <source>
        <dbReference type="ARBA" id="ARBA00067035"/>
    </source>
</evidence>
<dbReference type="EC" id="4.2.1.150" evidence="6"/>
<dbReference type="PANTHER" id="PTHR11941:SF133">
    <property type="entry name" value="1,2-EPOXYPHENYLACETYL-COA ISOMERASE"/>
    <property type="match status" value="1"/>
</dbReference>
<comment type="pathway">
    <text evidence="1">Lipid metabolism; butanoate metabolism.</text>
</comment>
<proteinExistence type="inferred from homology"/>
<keyword evidence="9" id="KW-1185">Reference proteome</keyword>
<sequence>MMNEKLVLLERKNGIATVIMNRPKSYNALSPELIDELIQVLQECEGDPNVKVIVLTGAGKAFCAGGDLTHIESIGNVVDGRKYIISAGRITSTIFNLEKPVIAMVNGVAAGAGFNLALACDIVFCTTSVKFVQSFAKVGLLPDCGGTYLLPRLVGLQKAKELMFTAEPIDADKALQLGIVNRVVREEELGEVTYEFAEKLSKAAPIAISLTKKILNQSYNLTLENSLELEADLQSICLQTMDNKEGVAAFKEKRNPVFKGV</sequence>
<evidence type="ECO:0000256" key="1">
    <source>
        <dbReference type="ARBA" id="ARBA00005086"/>
    </source>
</evidence>
<dbReference type="PANTHER" id="PTHR11941">
    <property type="entry name" value="ENOYL-COA HYDRATASE-RELATED"/>
    <property type="match status" value="1"/>
</dbReference>
<dbReference type="InterPro" id="IPR029045">
    <property type="entry name" value="ClpP/crotonase-like_dom_sf"/>
</dbReference>
<dbReference type="FunFam" id="3.90.226.10:FF:000009">
    <property type="entry name" value="Carnitinyl-CoA dehydratase"/>
    <property type="match status" value="1"/>
</dbReference>
<name>A0A7G6DZ65_THEFR</name>
<evidence type="ECO:0000313" key="9">
    <source>
        <dbReference type="Proteomes" id="UP000515847"/>
    </source>
</evidence>
<gene>
    <name evidence="8" type="ORF">BR63_01555</name>
</gene>
<dbReference type="Proteomes" id="UP000515847">
    <property type="component" value="Chromosome"/>
</dbReference>
<accession>A0A7G6DZ65</accession>